<gene>
    <name evidence="1" type="ORF">GDO86_006252</name>
</gene>
<comment type="caution">
    <text evidence="1">The sequence shown here is derived from an EMBL/GenBank/DDBJ whole genome shotgun (WGS) entry which is preliminary data.</text>
</comment>
<dbReference type="Proteomes" id="UP000812440">
    <property type="component" value="Chromosome 3"/>
</dbReference>
<evidence type="ECO:0000313" key="1">
    <source>
        <dbReference type="EMBL" id="KAG8440430.1"/>
    </source>
</evidence>
<accession>A0A8T2JAU6</accession>
<sequence length="85" mass="9669">MFNTKLTANRQTNINLEIKLMFRVTKKKKFSISLKTSNYVAMEDIFKQNYPAAQPAGGQLKCLAIHIVDFLEEIVSAKPLTQSHI</sequence>
<keyword evidence="2" id="KW-1185">Reference proteome</keyword>
<protein>
    <submittedName>
        <fullName evidence="1">Uncharacterized protein</fullName>
    </submittedName>
</protein>
<dbReference type="EMBL" id="JAACNH010000006">
    <property type="protein sequence ID" value="KAG8440430.1"/>
    <property type="molecule type" value="Genomic_DNA"/>
</dbReference>
<name>A0A8T2JAU6_9PIPI</name>
<organism evidence="1 2">
    <name type="scientific">Hymenochirus boettgeri</name>
    <name type="common">Congo dwarf clawed frog</name>
    <dbReference type="NCBI Taxonomy" id="247094"/>
    <lineage>
        <taxon>Eukaryota</taxon>
        <taxon>Metazoa</taxon>
        <taxon>Chordata</taxon>
        <taxon>Craniata</taxon>
        <taxon>Vertebrata</taxon>
        <taxon>Euteleostomi</taxon>
        <taxon>Amphibia</taxon>
        <taxon>Batrachia</taxon>
        <taxon>Anura</taxon>
        <taxon>Pipoidea</taxon>
        <taxon>Pipidae</taxon>
        <taxon>Pipinae</taxon>
        <taxon>Hymenochirus</taxon>
    </lineage>
</organism>
<proteinExistence type="predicted"/>
<dbReference type="AlphaFoldDB" id="A0A8T2JAU6"/>
<evidence type="ECO:0000313" key="2">
    <source>
        <dbReference type="Proteomes" id="UP000812440"/>
    </source>
</evidence>
<reference evidence="1" key="1">
    <citation type="thesis" date="2020" institute="ProQuest LLC" country="789 East Eisenhower Parkway, Ann Arbor, MI, USA">
        <title>Comparative Genomics and Chromosome Evolution.</title>
        <authorList>
            <person name="Mudd A.B."/>
        </authorList>
    </citation>
    <scope>NUCLEOTIDE SEQUENCE</scope>
    <source>
        <strain evidence="1">Female2</strain>
        <tissue evidence="1">Blood</tissue>
    </source>
</reference>